<dbReference type="GO" id="GO:0003676">
    <property type="term" value="F:nucleic acid binding"/>
    <property type="evidence" value="ECO:0007669"/>
    <property type="project" value="InterPro"/>
</dbReference>
<sequence>MNNWVQLNSDGAVKVKSGKAASGGALRDQEGKWISGYNRCLGKCSVFYVKLWG</sequence>
<dbReference type="AlphaFoldDB" id="A0A7J9D2K2"/>
<dbReference type="Proteomes" id="UP000593579">
    <property type="component" value="Unassembled WGS sequence"/>
</dbReference>
<evidence type="ECO:0000313" key="3">
    <source>
        <dbReference type="Proteomes" id="UP000593579"/>
    </source>
</evidence>
<dbReference type="InterPro" id="IPR053151">
    <property type="entry name" value="RNase_H-like"/>
</dbReference>
<proteinExistence type="predicted"/>
<dbReference type="PANTHER" id="PTHR47723:SF13">
    <property type="entry name" value="PUTATIVE-RELATED"/>
    <property type="match status" value="1"/>
</dbReference>
<keyword evidence="3" id="KW-1185">Reference proteome</keyword>
<dbReference type="InterPro" id="IPR002156">
    <property type="entry name" value="RNaseH_domain"/>
</dbReference>
<name>A0A7J9D2K2_GOSGO</name>
<gene>
    <name evidence="2" type="ORF">Gogos_022256</name>
</gene>
<organism evidence="2 3">
    <name type="scientific">Gossypium gossypioides</name>
    <name type="common">Mexican cotton</name>
    <name type="synonym">Selera gossypioides</name>
    <dbReference type="NCBI Taxonomy" id="34282"/>
    <lineage>
        <taxon>Eukaryota</taxon>
        <taxon>Viridiplantae</taxon>
        <taxon>Streptophyta</taxon>
        <taxon>Embryophyta</taxon>
        <taxon>Tracheophyta</taxon>
        <taxon>Spermatophyta</taxon>
        <taxon>Magnoliopsida</taxon>
        <taxon>eudicotyledons</taxon>
        <taxon>Gunneridae</taxon>
        <taxon>Pentapetalae</taxon>
        <taxon>rosids</taxon>
        <taxon>malvids</taxon>
        <taxon>Malvales</taxon>
        <taxon>Malvaceae</taxon>
        <taxon>Malvoideae</taxon>
        <taxon>Gossypium</taxon>
    </lineage>
</organism>
<protein>
    <recommendedName>
        <fullName evidence="1">RNase H type-1 domain-containing protein</fullName>
    </recommendedName>
</protein>
<dbReference type="PANTHER" id="PTHR47723">
    <property type="entry name" value="OS05G0353850 PROTEIN"/>
    <property type="match status" value="1"/>
</dbReference>
<dbReference type="GO" id="GO:0004523">
    <property type="term" value="F:RNA-DNA hybrid ribonuclease activity"/>
    <property type="evidence" value="ECO:0007669"/>
    <property type="project" value="InterPro"/>
</dbReference>
<dbReference type="EMBL" id="JABEZY010265386">
    <property type="protein sequence ID" value="MBA0754891.1"/>
    <property type="molecule type" value="Genomic_DNA"/>
</dbReference>
<dbReference type="OrthoDB" id="1002594at2759"/>
<feature type="non-terminal residue" evidence="2">
    <location>
        <position position="53"/>
    </location>
</feature>
<accession>A0A7J9D2K2</accession>
<reference evidence="2 3" key="1">
    <citation type="journal article" date="2019" name="Genome Biol. Evol.">
        <title>Insights into the evolution of the New World diploid cottons (Gossypium, subgenus Houzingenia) based on genome sequencing.</title>
        <authorList>
            <person name="Grover C.E."/>
            <person name="Arick M.A. 2nd"/>
            <person name="Thrash A."/>
            <person name="Conover J.L."/>
            <person name="Sanders W.S."/>
            <person name="Peterson D.G."/>
            <person name="Frelichowski J.E."/>
            <person name="Scheffler J.A."/>
            <person name="Scheffler B.E."/>
            <person name="Wendel J.F."/>
        </authorList>
    </citation>
    <scope>NUCLEOTIDE SEQUENCE [LARGE SCALE GENOMIC DNA]</scope>
    <source>
        <strain evidence="2">5</strain>
        <tissue evidence="2">Leaf</tissue>
    </source>
</reference>
<evidence type="ECO:0000259" key="1">
    <source>
        <dbReference type="Pfam" id="PF13456"/>
    </source>
</evidence>
<dbReference type="Pfam" id="PF13456">
    <property type="entry name" value="RVT_3"/>
    <property type="match status" value="1"/>
</dbReference>
<feature type="domain" description="RNase H type-1" evidence="1">
    <location>
        <begin position="8"/>
        <end position="45"/>
    </location>
</feature>
<comment type="caution">
    <text evidence="2">The sequence shown here is derived from an EMBL/GenBank/DDBJ whole genome shotgun (WGS) entry which is preliminary data.</text>
</comment>
<evidence type="ECO:0000313" key="2">
    <source>
        <dbReference type="EMBL" id="MBA0754891.1"/>
    </source>
</evidence>